<sequence>MAISAGRSYVLRNRKSSLVFNVAGNTTNIAIRLDTWRLDTGQFRTSQVWHLFPLDDGGYLIANKHSGLVATVLDSSLAPSAKLEQNTLQTASAAQQTWLLREVSGGGHHIVNKRSGLYLGLQGNGTGTGAQTQLDFFYRPPLATNVWGLEVEDEYRPVLDLAPVPAGPADIGDVVRLTGFAQPSQQQTAPVLIGQVALPFPLVTDSALPRTRQGIDSPYYLLKRHGYWKLAHYHDHTGATQQTRTQQITVGLTSANAQQVQTATGISVTADASFVYGGPTAALATTISSGLKVTNGSSSSTTPESSRTQTISRVYPQGGRVAEALWYKEDKYTLTRLDGTVVIEWTTRDPNTGLSDAWTA</sequence>
<dbReference type="SUPFAM" id="SSF50370">
    <property type="entry name" value="Ricin B-like lectins"/>
    <property type="match status" value="1"/>
</dbReference>
<dbReference type="InterPro" id="IPR035992">
    <property type="entry name" value="Ricin_B-like_lectins"/>
</dbReference>
<dbReference type="InterPro" id="IPR000772">
    <property type="entry name" value="Ricin_B_lectin"/>
</dbReference>
<dbReference type="RefSeq" id="WP_190125490.1">
    <property type="nucleotide sequence ID" value="NZ_BMWG01000019.1"/>
</dbReference>
<protein>
    <recommendedName>
        <fullName evidence="5">Ricin B lectin domain-containing protein</fullName>
    </recommendedName>
</protein>
<dbReference type="Pfam" id="PF05431">
    <property type="entry name" value="Toxin_10"/>
    <property type="match status" value="1"/>
</dbReference>
<dbReference type="CDD" id="cd00161">
    <property type="entry name" value="beta-trefoil_Ricin-like"/>
    <property type="match status" value="1"/>
</dbReference>
<dbReference type="Gene3D" id="2.80.10.50">
    <property type="match status" value="1"/>
</dbReference>
<evidence type="ECO:0000259" key="1">
    <source>
        <dbReference type="Pfam" id="PF05431"/>
    </source>
</evidence>
<dbReference type="Proteomes" id="UP000630936">
    <property type="component" value="Unassembled WGS sequence"/>
</dbReference>
<gene>
    <name evidence="3" type="ORF">GCM10010387_50480</name>
</gene>
<accession>A0A918QIJ5</accession>
<dbReference type="InterPro" id="IPR008872">
    <property type="entry name" value="Toxin_P42"/>
</dbReference>
<reference evidence="3" key="2">
    <citation type="submission" date="2020-09" db="EMBL/GenBank/DDBJ databases">
        <authorList>
            <person name="Sun Q."/>
            <person name="Ohkuma M."/>
        </authorList>
    </citation>
    <scope>NUCLEOTIDE SEQUENCE</scope>
    <source>
        <strain evidence="3">JCM 4988</strain>
    </source>
</reference>
<reference evidence="3" key="1">
    <citation type="journal article" date="2014" name="Int. J. Syst. Evol. Microbiol.">
        <title>Complete genome sequence of Corynebacterium casei LMG S-19264T (=DSM 44701T), isolated from a smear-ripened cheese.</title>
        <authorList>
            <consortium name="US DOE Joint Genome Institute (JGI-PGF)"/>
            <person name="Walter F."/>
            <person name="Albersmeier A."/>
            <person name="Kalinowski J."/>
            <person name="Ruckert C."/>
        </authorList>
    </citation>
    <scope>NUCLEOTIDE SEQUENCE</scope>
    <source>
        <strain evidence="3">JCM 4988</strain>
    </source>
</reference>
<evidence type="ECO:0000313" key="4">
    <source>
        <dbReference type="Proteomes" id="UP000630936"/>
    </source>
</evidence>
<keyword evidence="4" id="KW-1185">Reference proteome</keyword>
<comment type="caution">
    <text evidence="3">The sequence shown here is derived from an EMBL/GenBank/DDBJ whole genome shotgun (WGS) entry which is preliminary data.</text>
</comment>
<evidence type="ECO:0000313" key="3">
    <source>
        <dbReference type="EMBL" id="GGZ50068.1"/>
    </source>
</evidence>
<dbReference type="EMBL" id="BMWG01000019">
    <property type="protein sequence ID" value="GGZ50068.1"/>
    <property type="molecule type" value="Genomic_DNA"/>
</dbReference>
<evidence type="ECO:0008006" key="5">
    <source>
        <dbReference type="Google" id="ProtNLM"/>
    </source>
</evidence>
<proteinExistence type="predicted"/>
<feature type="domain" description="Ricin B lectin" evidence="2">
    <location>
        <begin position="46"/>
        <end position="134"/>
    </location>
</feature>
<dbReference type="AlphaFoldDB" id="A0A918QIJ5"/>
<dbReference type="GO" id="GO:0090729">
    <property type="term" value="F:toxin activity"/>
    <property type="evidence" value="ECO:0007669"/>
    <property type="project" value="InterPro"/>
</dbReference>
<evidence type="ECO:0000259" key="2">
    <source>
        <dbReference type="Pfam" id="PF14200"/>
    </source>
</evidence>
<organism evidence="3 4">
    <name type="scientific">Streptomyces inusitatus</name>
    <dbReference type="NCBI Taxonomy" id="68221"/>
    <lineage>
        <taxon>Bacteria</taxon>
        <taxon>Bacillati</taxon>
        <taxon>Actinomycetota</taxon>
        <taxon>Actinomycetes</taxon>
        <taxon>Kitasatosporales</taxon>
        <taxon>Streptomycetaceae</taxon>
        <taxon>Streptomyces</taxon>
    </lineage>
</organism>
<feature type="domain" description="Insecticidal crystal toxin" evidence="1">
    <location>
        <begin position="191"/>
        <end position="354"/>
    </location>
</feature>
<dbReference type="Pfam" id="PF14200">
    <property type="entry name" value="RicinB_lectin_2"/>
    <property type="match status" value="1"/>
</dbReference>
<name>A0A918QIJ5_9ACTN</name>